<dbReference type="InterPro" id="IPR051795">
    <property type="entry name" value="Glycosyl_Hydrlase_43"/>
</dbReference>
<protein>
    <submittedName>
        <fullName evidence="8">Beta-xylosidase</fullName>
    </submittedName>
</protein>
<dbReference type="InterPro" id="IPR013320">
    <property type="entry name" value="ConA-like_dom_sf"/>
</dbReference>
<comment type="similarity">
    <text evidence="1 6">Belongs to the glycosyl hydrolase 43 family.</text>
</comment>
<dbReference type="Pfam" id="PF17851">
    <property type="entry name" value="GH43_C2"/>
    <property type="match status" value="1"/>
</dbReference>
<dbReference type="InterPro" id="IPR006710">
    <property type="entry name" value="Glyco_hydro_43"/>
</dbReference>
<dbReference type="InterPro" id="IPR023296">
    <property type="entry name" value="Glyco_hydro_beta-prop_sf"/>
</dbReference>
<evidence type="ECO:0000259" key="7">
    <source>
        <dbReference type="Pfam" id="PF17851"/>
    </source>
</evidence>
<proteinExistence type="inferred from homology"/>
<keyword evidence="3 6" id="KW-0326">Glycosidase</keyword>
<dbReference type="InterPro" id="IPR041542">
    <property type="entry name" value="GH43_C2"/>
</dbReference>
<dbReference type="RefSeq" id="WP_073255822.1">
    <property type="nucleotide sequence ID" value="NZ_FRCS01000003.1"/>
</dbReference>
<dbReference type="GO" id="GO:0004553">
    <property type="term" value="F:hydrolase activity, hydrolyzing O-glycosyl compounds"/>
    <property type="evidence" value="ECO:0007669"/>
    <property type="project" value="InterPro"/>
</dbReference>
<evidence type="ECO:0000313" key="8">
    <source>
        <dbReference type="EMBL" id="SHN14631.1"/>
    </source>
</evidence>
<keyword evidence="2 6" id="KW-0378">Hydrolase</keyword>
<organism evidence="8 9">
    <name type="scientific">Cryptosporangium aurantiacum</name>
    <dbReference type="NCBI Taxonomy" id="134849"/>
    <lineage>
        <taxon>Bacteria</taxon>
        <taxon>Bacillati</taxon>
        <taxon>Actinomycetota</taxon>
        <taxon>Actinomycetes</taxon>
        <taxon>Cryptosporangiales</taxon>
        <taxon>Cryptosporangiaceae</taxon>
        <taxon>Cryptosporangium</taxon>
    </lineage>
</organism>
<accession>A0A1M7PDR3</accession>
<dbReference type="PANTHER" id="PTHR42812">
    <property type="entry name" value="BETA-XYLOSIDASE"/>
    <property type="match status" value="1"/>
</dbReference>
<evidence type="ECO:0000256" key="5">
    <source>
        <dbReference type="PIRSR" id="PIRSR606710-2"/>
    </source>
</evidence>
<evidence type="ECO:0000256" key="3">
    <source>
        <dbReference type="ARBA" id="ARBA00023295"/>
    </source>
</evidence>
<dbReference type="OrthoDB" id="9801455at2"/>
<reference evidence="8 9" key="1">
    <citation type="submission" date="2016-11" db="EMBL/GenBank/DDBJ databases">
        <authorList>
            <person name="Jaros S."/>
            <person name="Januszkiewicz K."/>
            <person name="Wedrychowicz H."/>
        </authorList>
    </citation>
    <scope>NUCLEOTIDE SEQUENCE [LARGE SCALE GENOMIC DNA]</scope>
    <source>
        <strain evidence="8 9">DSM 46144</strain>
    </source>
</reference>
<feature type="site" description="Important for catalytic activity, responsible for pKa modulation of the active site Glu and correct orientation of both the proton donor and substrate" evidence="5">
    <location>
        <position position="119"/>
    </location>
</feature>
<dbReference type="CDD" id="cd18617">
    <property type="entry name" value="GH43_XynB-like"/>
    <property type="match status" value="1"/>
</dbReference>
<gene>
    <name evidence="8" type="ORF">SAMN05443668_103204</name>
</gene>
<evidence type="ECO:0000256" key="4">
    <source>
        <dbReference type="PIRSR" id="PIRSR606710-1"/>
    </source>
</evidence>
<dbReference type="Gene3D" id="2.60.120.200">
    <property type="match status" value="1"/>
</dbReference>
<dbReference type="Proteomes" id="UP000184440">
    <property type="component" value="Unassembled WGS sequence"/>
</dbReference>
<feature type="active site" description="Proton donor" evidence="4">
    <location>
        <position position="174"/>
    </location>
</feature>
<dbReference type="STRING" id="134849.SAMN05443668_103204"/>
<evidence type="ECO:0000256" key="2">
    <source>
        <dbReference type="ARBA" id="ARBA00022801"/>
    </source>
</evidence>
<feature type="domain" description="Beta-xylosidase C-terminal Concanavalin A-like" evidence="7">
    <location>
        <begin position="333"/>
        <end position="466"/>
    </location>
</feature>
<evidence type="ECO:0000256" key="6">
    <source>
        <dbReference type="RuleBase" id="RU361187"/>
    </source>
</evidence>
<dbReference type="AlphaFoldDB" id="A0A1M7PDR3"/>
<dbReference type="GO" id="GO:0005975">
    <property type="term" value="P:carbohydrate metabolic process"/>
    <property type="evidence" value="ECO:0007669"/>
    <property type="project" value="InterPro"/>
</dbReference>
<dbReference type="Pfam" id="PF04616">
    <property type="entry name" value="Glyco_hydro_43"/>
    <property type="match status" value="1"/>
</dbReference>
<dbReference type="Gene3D" id="2.115.10.20">
    <property type="entry name" value="Glycosyl hydrolase domain, family 43"/>
    <property type="match status" value="1"/>
</dbReference>
<keyword evidence="9" id="KW-1185">Reference proteome</keyword>
<dbReference type="PANTHER" id="PTHR42812:SF12">
    <property type="entry name" value="BETA-XYLOSIDASE-RELATED"/>
    <property type="match status" value="1"/>
</dbReference>
<dbReference type="SUPFAM" id="SSF49899">
    <property type="entry name" value="Concanavalin A-like lectins/glucanases"/>
    <property type="match status" value="1"/>
</dbReference>
<sequence length="485" mass="52114">MRPIIPGFFPDPSVCRAGDTYWLACSTFEYAPGVPLFRSTDLRSWDQVGNVLAHPSQLDVSRATPSGGVLAPTLRHHDGRFWMITTNFTDGGGQVLTWADDPAGEWADPIRLPGVIGFDPDLTWDDDGTCYLTYSGYGAGGHLGIVQQLFDLEKGVVLGEQRRLWNGTGGKSPEGPHLYRIGEYWYLLIAEGGTERGHAATIARATSPAGPFEPCPDNPILTARGTDAPVQSTGHADLVQRADGTWAIVYHGVRPRGGTPQWHVLGRETFAAEVEWVDGWPRIGAPIEPDEASVAASDELAGDILPASWVAPFGFPESVFTRTPEGWRLRAQGPVLVGRRQQHLSATARVVVDPTGGVGGASIWIDPRHRLDLEVTDGRVRAIAHVGELTTVLGEAPLTDPGRATLELRAVPNDVATYLPGGAAPDHVAAGVVDGEEFTELGRLDGRYLSTEVAGGFTGRLFGCWAEQGSILVRSFTYCGTVARQ</sequence>
<dbReference type="SUPFAM" id="SSF75005">
    <property type="entry name" value="Arabinanase/levansucrase/invertase"/>
    <property type="match status" value="1"/>
</dbReference>
<evidence type="ECO:0000256" key="1">
    <source>
        <dbReference type="ARBA" id="ARBA00009865"/>
    </source>
</evidence>
<dbReference type="EMBL" id="FRCS01000003">
    <property type="protein sequence ID" value="SHN14631.1"/>
    <property type="molecule type" value="Genomic_DNA"/>
</dbReference>
<evidence type="ECO:0000313" key="9">
    <source>
        <dbReference type="Proteomes" id="UP000184440"/>
    </source>
</evidence>
<name>A0A1M7PDR3_9ACTN</name>
<feature type="active site" description="Proton acceptor" evidence="4">
    <location>
        <position position="11"/>
    </location>
</feature>